<dbReference type="SUPFAM" id="SSF82153">
    <property type="entry name" value="FAS1 domain"/>
    <property type="match status" value="2"/>
</dbReference>
<dbReference type="InterPro" id="IPR000782">
    <property type="entry name" value="FAS1_domain"/>
</dbReference>
<evidence type="ECO:0000313" key="3">
    <source>
        <dbReference type="EMBL" id="KAH3818698.1"/>
    </source>
</evidence>
<gene>
    <name evidence="3" type="ORF">DPMN_120420</name>
</gene>
<accession>A0A9D4GN94</accession>
<dbReference type="GO" id="GO:0030198">
    <property type="term" value="P:extracellular matrix organization"/>
    <property type="evidence" value="ECO:0007669"/>
    <property type="project" value="TreeGrafter"/>
</dbReference>
<keyword evidence="1" id="KW-0732">Signal</keyword>
<reference evidence="3" key="2">
    <citation type="submission" date="2020-11" db="EMBL/GenBank/DDBJ databases">
        <authorList>
            <person name="McCartney M.A."/>
            <person name="Auch B."/>
            <person name="Kono T."/>
            <person name="Mallez S."/>
            <person name="Becker A."/>
            <person name="Gohl D.M."/>
            <person name="Silverstein K.A.T."/>
            <person name="Koren S."/>
            <person name="Bechman K.B."/>
            <person name="Herman A."/>
            <person name="Abrahante J.E."/>
            <person name="Garbe J."/>
        </authorList>
    </citation>
    <scope>NUCLEOTIDE SEQUENCE</scope>
    <source>
        <strain evidence="3">Duluth1</strain>
        <tissue evidence="3">Whole animal</tissue>
    </source>
</reference>
<dbReference type="Pfam" id="PF02469">
    <property type="entry name" value="Fasciclin"/>
    <property type="match status" value="2"/>
</dbReference>
<dbReference type="PANTHER" id="PTHR10900:SF77">
    <property type="entry name" value="FI19380P1"/>
    <property type="match status" value="1"/>
</dbReference>
<feature type="signal peptide" evidence="1">
    <location>
        <begin position="1"/>
        <end position="15"/>
    </location>
</feature>
<dbReference type="AlphaFoldDB" id="A0A9D4GN94"/>
<feature type="domain" description="FAS1" evidence="2">
    <location>
        <begin position="179"/>
        <end position="309"/>
    </location>
</feature>
<feature type="chain" id="PRO_5038781864" description="FAS1 domain-containing protein" evidence="1">
    <location>
        <begin position="16"/>
        <end position="345"/>
    </location>
</feature>
<name>A0A9D4GN94_DREPO</name>
<dbReference type="EMBL" id="JAIWYP010000005">
    <property type="protein sequence ID" value="KAH3818698.1"/>
    <property type="molecule type" value="Genomic_DNA"/>
</dbReference>
<dbReference type="PANTHER" id="PTHR10900">
    <property type="entry name" value="PERIOSTIN-RELATED"/>
    <property type="match status" value="1"/>
</dbReference>
<evidence type="ECO:0000259" key="2">
    <source>
        <dbReference type="PROSITE" id="PS50213"/>
    </source>
</evidence>
<protein>
    <recommendedName>
        <fullName evidence="2">FAS1 domain-containing protein</fullName>
    </recommendedName>
</protein>
<reference evidence="3" key="1">
    <citation type="journal article" date="2019" name="bioRxiv">
        <title>The Genome of the Zebra Mussel, Dreissena polymorpha: A Resource for Invasive Species Research.</title>
        <authorList>
            <person name="McCartney M.A."/>
            <person name="Auch B."/>
            <person name="Kono T."/>
            <person name="Mallez S."/>
            <person name="Zhang Y."/>
            <person name="Obille A."/>
            <person name="Becker A."/>
            <person name="Abrahante J.E."/>
            <person name="Garbe J."/>
            <person name="Badalamenti J.P."/>
            <person name="Herman A."/>
            <person name="Mangelson H."/>
            <person name="Liachko I."/>
            <person name="Sullivan S."/>
            <person name="Sone E.D."/>
            <person name="Koren S."/>
            <person name="Silverstein K.A.T."/>
            <person name="Beckman K.B."/>
            <person name="Gohl D.M."/>
        </authorList>
    </citation>
    <scope>NUCLEOTIDE SEQUENCE</scope>
    <source>
        <strain evidence="3">Duluth1</strain>
        <tissue evidence="3">Whole animal</tissue>
    </source>
</reference>
<dbReference type="FunFam" id="2.30.180.10:FF:000032">
    <property type="entry name" value="Fasciclin domain-containing protein, putative"/>
    <property type="match status" value="2"/>
</dbReference>
<sequence length="345" mass="37076">MKLVVLLAFVGVCYAKSNANDAIWMELFSATIADAANGHKVNDDENIPQLAGKLGLNTLVALLEKTNLTDALAGEGPYTVFGPTDKAFAALPKKFVNYLLKNLKLLTKILTFHVADGKVLSSDLSDNQLVPSVEGSSIRINIYKNGTVITASGRQVTLPDQEASNGVIHEVSGVLFPPPGTISDVTAKCPVFSFLNKALEIAQLTSVLAGDGPFTIFAPCDRAFKRIPKKCLDHLLNDTALLTKVLEYHVVPAVGYSAGLSCGDELKTVEGGSVKITKAMGHVRVNHARVVYADASTTNGVMHVIDRVLFPRDSDGFCEDGALDYDDSSDEKNDVAEHLRFLNPF</sequence>
<evidence type="ECO:0000313" key="4">
    <source>
        <dbReference type="Proteomes" id="UP000828390"/>
    </source>
</evidence>
<organism evidence="3 4">
    <name type="scientific">Dreissena polymorpha</name>
    <name type="common">Zebra mussel</name>
    <name type="synonym">Mytilus polymorpha</name>
    <dbReference type="NCBI Taxonomy" id="45954"/>
    <lineage>
        <taxon>Eukaryota</taxon>
        <taxon>Metazoa</taxon>
        <taxon>Spiralia</taxon>
        <taxon>Lophotrochozoa</taxon>
        <taxon>Mollusca</taxon>
        <taxon>Bivalvia</taxon>
        <taxon>Autobranchia</taxon>
        <taxon>Heteroconchia</taxon>
        <taxon>Euheterodonta</taxon>
        <taxon>Imparidentia</taxon>
        <taxon>Neoheterodontei</taxon>
        <taxon>Myida</taxon>
        <taxon>Dreissenoidea</taxon>
        <taxon>Dreissenidae</taxon>
        <taxon>Dreissena</taxon>
    </lineage>
</organism>
<dbReference type="GO" id="GO:0031012">
    <property type="term" value="C:extracellular matrix"/>
    <property type="evidence" value="ECO:0007669"/>
    <property type="project" value="TreeGrafter"/>
</dbReference>
<dbReference type="PROSITE" id="PS50213">
    <property type="entry name" value="FAS1"/>
    <property type="match status" value="2"/>
</dbReference>
<dbReference type="GO" id="GO:0007155">
    <property type="term" value="P:cell adhesion"/>
    <property type="evidence" value="ECO:0007669"/>
    <property type="project" value="TreeGrafter"/>
</dbReference>
<dbReference type="GO" id="GO:0050839">
    <property type="term" value="F:cell adhesion molecule binding"/>
    <property type="evidence" value="ECO:0007669"/>
    <property type="project" value="TreeGrafter"/>
</dbReference>
<proteinExistence type="predicted"/>
<dbReference type="SMART" id="SM00554">
    <property type="entry name" value="FAS1"/>
    <property type="match status" value="2"/>
</dbReference>
<dbReference type="GO" id="GO:0005615">
    <property type="term" value="C:extracellular space"/>
    <property type="evidence" value="ECO:0007669"/>
    <property type="project" value="TreeGrafter"/>
</dbReference>
<feature type="domain" description="FAS1" evidence="2">
    <location>
        <begin position="43"/>
        <end position="175"/>
    </location>
</feature>
<evidence type="ECO:0000256" key="1">
    <source>
        <dbReference type="SAM" id="SignalP"/>
    </source>
</evidence>
<dbReference type="OrthoDB" id="286301at2759"/>
<keyword evidence="4" id="KW-1185">Reference proteome</keyword>
<comment type="caution">
    <text evidence="3">The sequence shown here is derived from an EMBL/GenBank/DDBJ whole genome shotgun (WGS) entry which is preliminary data.</text>
</comment>
<dbReference type="Gene3D" id="2.30.180.10">
    <property type="entry name" value="FAS1 domain"/>
    <property type="match status" value="2"/>
</dbReference>
<dbReference type="InterPro" id="IPR050904">
    <property type="entry name" value="Adhesion/Biosynth-related"/>
</dbReference>
<dbReference type="InterPro" id="IPR036378">
    <property type="entry name" value="FAS1_dom_sf"/>
</dbReference>
<dbReference type="Proteomes" id="UP000828390">
    <property type="component" value="Unassembled WGS sequence"/>
</dbReference>